<dbReference type="EMBL" id="REGN01002242">
    <property type="protein sequence ID" value="RNA29311.1"/>
    <property type="molecule type" value="Genomic_DNA"/>
</dbReference>
<keyword evidence="1" id="KW-0472">Membrane</keyword>
<proteinExistence type="predicted"/>
<feature type="transmembrane region" description="Helical" evidence="1">
    <location>
        <begin position="12"/>
        <end position="32"/>
    </location>
</feature>
<evidence type="ECO:0000256" key="1">
    <source>
        <dbReference type="SAM" id="Phobius"/>
    </source>
</evidence>
<feature type="transmembrane region" description="Helical" evidence="1">
    <location>
        <begin position="38"/>
        <end position="57"/>
    </location>
</feature>
<keyword evidence="1" id="KW-1133">Transmembrane helix</keyword>
<dbReference type="AlphaFoldDB" id="A0A3M7S0E7"/>
<gene>
    <name evidence="2" type="ORF">BpHYR1_001599</name>
</gene>
<organism evidence="2 3">
    <name type="scientific">Brachionus plicatilis</name>
    <name type="common">Marine rotifer</name>
    <name type="synonym">Brachionus muelleri</name>
    <dbReference type="NCBI Taxonomy" id="10195"/>
    <lineage>
        <taxon>Eukaryota</taxon>
        <taxon>Metazoa</taxon>
        <taxon>Spiralia</taxon>
        <taxon>Gnathifera</taxon>
        <taxon>Rotifera</taxon>
        <taxon>Eurotatoria</taxon>
        <taxon>Monogononta</taxon>
        <taxon>Pseudotrocha</taxon>
        <taxon>Ploima</taxon>
        <taxon>Brachionidae</taxon>
        <taxon>Brachionus</taxon>
    </lineage>
</organism>
<feature type="transmembrane region" description="Helical" evidence="1">
    <location>
        <begin position="64"/>
        <end position="82"/>
    </location>
</feature>
<keyword evidence="3" id="KW-1185">Reference proteome</keyword>
<sequence>MTKNNLSKTICFINIPFFLTLSSFNGFSSLTFSSFGFSIFFSIRGVLTAFGTSLVFSRKTFCDILFSKLEALFVFLIGSAIFSRDLDTNLVDCLE</sequence>
<evidence type="ECO:0000313" key="3">
    <source>
        <dbReference type="Proteomes" id="UP000276133"/>
    </source>
</evidence>
<protein>
    <submittedName>
        <fullName evidence="2">Uncharacterized protein</fullName>
    </submittedName>
</protein>
<name>A0A3M7S0E7_BRAPC</name>
<dbReference type="Proteomes" id="UP000276133">
    <property type="component" value="Unassembled WGS sequence"/>
</dbReference>
<comment type="caution">
    <text evidence="2">The sequence shown here is derived from an EMBL/GenBank/DDBJ whole genome shotgun (WGS) entry which is preliminary data.</text>
</comment>
<keyword evidence="1" id="KW-0812">Transmembrane</keyword>
<accession>A0A3M7S0E7</accession>
<evidence type="ECO:0000313" key="2">
    <source>
        <dbReference type="EMBL" id="RNA29311.1"/>
    </source>
</evidence>
<reference evidence="2 3" key="1">
    <citation type="journal article" date="2018" name="Sci. Rep.">
        <title>Genomic signatures of local adaptation to the degree of environmental predictability in rotifers.</title>
        <authorList>
            <person name="Franch-Gras L."/>
            <person name="Hahn C."/>
            <person name="Garcia-Roger E.M."/>
            <person name="Carmona M.J."/>
            <person name="Serra M."/>
            <person name="Gomez A."/>
        </authorList>
    </citation>
    <scope>NUCLEOTIDE SEQUENCE [LARGE SCALE GENOMIC DNA]</scope>
    <source>
        <strain evidence="2">HYR1</strain>
    </source>
</reference>